<reference evidence="2" key="1">
    <citation type="journal article" date="2021" name="G3 (Bethesda)">
        <title>Genome and transcriptome analysis of the beet armyworm Spodoptera exigua reveals targets for pest control. .</title>
        <authorList>
            <person name="Simon S."/>
            <person name="Breeschoten T."/>
            <person name="Jansen H.J."/>
            <person name="Dirks R.P."/>
            <person name="Schranz M.E."/>
            <person name="Ros V.I.D."/>
        </authorList>
    </citation>
    <scope>NUCLEOTIDE SEQUENCE</scope>
    <source>
        <strain evidence="2">TB_SE_WUR_2020</strain>
    </source>
</reference>
<dbReference type="PANTHER" id="PTHR16453">
    <property type="entry name" value="WD40 DOMAIN-CONTAINING PROTEIN MIO FAMILY MEMBER"/>
    <property type="match status" value="1"/>
</dbReference>
<gene>
    <name evidence="2" type="ORF">HF086_010158</name>
</gene>
<dbReference type="GO" id="GO:1904263">
    <property type="term" value="P:positive regulation of TORC1 signaling"/>
    <property type="evidence" value="ECO:0007669"/>
    <property type="project" value="TreeGrafter"/>
</dbReference>
<dbReference type="PANTHER" id="PTHR16453:SF9">
    <property type="entry name" value="GATOR COMPLEX PROTEIN MIOS"/>
    <property type="match status" value="1"/>
</dbReference>
<dbReference type="InterPro" id="IPR049092">
    <property type="entry name" value="MIOS_a-sol"/>
</dbReference>
<dbReference type="Gene3D" id="2.130.10.10">
    <property type="entry name" value="YVTN repeat-like/Quinoprotein amine dehydrogenase"/>
    <property type="match status" value="1"/>
</dbReference>
<comment type="caution">
    <text evidence="2">The sequence shown here is derived from an EMBL/GenBank/DDBJ whole genome shotgun (WGS) entry which is preliminary data.</text>
</comment>
<evidence type="ECO:0000259" key="1">
    <source>
        <dbReference type="Pfam" id="PF21719"/>
    </source>
</evidence>
<dbReference type="EMBL" id="JACEFF010000060">
    <property type="protein sequence ID" value="KAH9644950.1"/>
    <property type="molecule type" value="Genomic_DNA"/>
</dbReference>
<feature type="domain" description="MIOS-like alpha-solenoid" evidence="1">
    <location>
        <begin position="358"/>
        <end position="550"/>
    </location>
</feature>
<dbReference type="InterPro" id="IPR015943">
    <property type="entry name" value="WD40/YVTN_repeat-like_dom_sf"/>
</dbReference>
<dbReference type="AlphaFoldDB" id="A0A922MXB0"/>
<dbReference type="InterPro" id="IPR036322">
    <property type="entry name" value="WD40_repeat_dom_sf"/>
</dbReference>
<name>A0A922MXB0_SPOEX</name>
<dbReference type="Proteomes" id="UP000814243">
    <property type="component" value="Unassembled WGS sequence"/>
</dbReference>
<evidence type="ECO:0000313" key="3">
    <source>
        <dbReference type="Proteomes" id="UP000814243"/>
    </source>
</evidence>
<dbReference type="GO" id="GO:0005737">
    <property type="term" value="C:cytoplasm"/>
    <property type="evidence" value="ECO:0007669"/>
    <property type="project" value="TreeGrafter"/>
</dbReference>
<organism evidence="2 3">
    <name type="scientific">Spodoptera exigua</name>
    <name type="common">Beet armyworm</name>
    <name type="synonym">Noctua fulgens</name>
    <dbReference type="NCBI Taxonomy" id="7107"/>
    <lineage>
        <taxon>Eukaryota</taxon>
        <taxon>Metazoa</taxon>
        <taxon>Ecdysozoa</taxon>
        <taxon>Arthropoda</taxon>
        <taxon>Hexapoda</taxon>
        <taxon>Insecta</taxon>
        <taxon>Pterygota</taxon>
        <taxon>Neoptera</taxon>
        <taxon>Endopterygota</taxon>
        <taxon>Lepidoptera</taxon>
        <taxon>Glossata</taxon>
        <taxon>Ditrysia</taxon>
        <taxon>Noctuoidea</taxon>
        <taxon>Noctuidae</taxon>
        <taxon>Amphipyrinae</taxon>
        <taxon>Spodoptera</taxon>
    </lineage>
</organism>
<evidence type="ECO:0000313" key="2">
    <source>
        <dbReference type="EMBL" id="KAH9644950.1"/>
    </source>
</evidence>
<dbReference type="GO" id="GO:0034198">
    <property type="term" value="P:cellular response to amino acid starvation"/>
    <property type="evidence" value="ECO:0007669"/>
    <property type="project" value="TreeGrafter"/>
</dbReference>
<dbReference type="Pfam" id="PF21720">
    <property type="entry name" value="MIOS_WD40"/>
    <property type="match status" value="2"/>
</dbReference>
<dbReference type="SUPFAM" id="SSF50978">
    <property type="entry name" value="WD40 repeat-like"/>
    <property type="match status" value="1"/>
</dbReference>
<accession>A0A922MXB0</accession>
<dbReference type="Pfam" id="PF21719">
    <property type="entry name" value="MIOS_a-sol"/>
    <property type="match status" value="1"/>
</dbReference>
<protein>
    <recommendedName>
        <fullName evidence="1">MIOS-like alpha-solenoid domain-containing protein</fullName>
    </recommendedName>
</protein>
<proteinExistence type="predicted"/>
<dbReference type="InterPro" id="IPR037593">
    <property type="entry name" value="MIOS/Sea4"/>
</dbReference>
<sequence length="585" mass="64531">MMSGVKLEVLWSPVHHDKFILWGPDITLYEVSRIKEIEKKTTCTYGIIYYSIQRTCKNIGVRCVDISAIPEQPEPLLALGYANGRVALTTLKQTYDPLGLVGREFSPRYSRLCNSVSWSHMETNMLAVAMEKNRSDHCILLWDVYRGSILSEEAKDLSNKAVNTTTTRYCYGVCAEPCGGYQIASRGEGVACVWDARALQRPLLTLQHPRPLAQLQWCPTRRNLLVSLQRDSSTLRIHDIQQATSDNKINVSDSAMAGQAVEAELEEQSSPGPSVIERDVTVGSAPAAPLVAFSWHPAHEARLLAVCATGALVDYTVCERVTVSWGGEGSLVWTGGGGALRLMRDDFYAAIKDISYVMKKRAQTDYGLKPDLWQNADLADDDELSGLWHFLALSKSLVEDGCIRNSPWKHPGVRTVLRSVGEGGYRSEIVPSILPDLPNRRVTIYRSAERTRALQLCGWGWGWENALAGVERAEAEGTPCRAAALAAFQLRVRTALDVLARAQSPLLRVVALALAGLSDERLWREALGAAAAALPDPYLRALLRFLAASAPAHPHHHAPPRTSPTSPPCWLVPTAIFIQLTFRLF</sequence>